<dbReference type="PANTHER" id="PTHR43514:SF1">
    <property type="entry name" value="SULFATE_THIOSULFATE IMPORT ATP-BINDING PROTEIN CYSA"/>
    <property type="match status" value="1"/>
</dbReference>
<dbReference type="InterPro" id="IPR005116">
    <property type="entry name" value="Transp-assoc_OB_typ1"/>
</dbReference>
<reference evidence="6" key="1">
    <citation type="submission" date="2016-10" db="EMBL/GenBank/DDBJ databases">
        <authorList>
            <person name="Varghese N."/>
            <person name="Submissions S."/>
        </authorList>
    </citation>
    <scope>NUCLEOTIDE SEQUENCE [LARGE SCALE GENOMIC DNA]</scope>
    <source>
        <strain evidence="6">CGMCC 4.5579</strain>
    </source>
</reference>
<dbReference type="PROSITE" id="PS00211">
    <property type="entry name" value="ABC_TRANSPORTER_1"/>
    <property type="match status" value="1"/>
</dbReference>
<dbReference type="SUPFAM" id="SSF50331">
    <property type="entry name" value="MOP-like"/>
    <property type="match status" value="1"/>
</dbReference>
<dbReference type="AlphaFoldDB" id="A0A1I5QMU7"/>
<dbReference type="Pfam" id="PF03459">
    <property type="entry name" value="TOBE"/>
    <property type="match status" value="1"/>
</dbReference>
<evidence type="ECO:0000256" key="1">
    <source>
        <dbReference type="ARBA" id="ARBA00022448"/>
    </source>
</evidence>
<keyword evidence="3 5" id="KW-0067">ATP-binding</keyword>
<evidence type="ECO:0000313" key="5">
    <source>
        <dbReference type="EMBL" id="SFP47583.1"/>
    </source>
</evidence>
<protein>
    <submittedName>
        <fullName evidence="5">Molybdate transport system ATP-binding protein</fullName>
    </submittedName>
</protein>
<dbReference type="STRING" id="587909.SAMN05421810_102697"/>
<dbReference type="InterPro" id="IPR008995">
    <property type="entry name" value="Mo/tungstate-bd_C_term_dom"/>
</dbReference>
<keyword evidence="2" id="KW-0547">Nucleotide-binding</keyword>
<dbReference type="EMBL" id="FOWW01000002">
    <property type="protein sequence ID" value="SFP47583.1"/>
    <property type="molecule type" value="Genomic_DNA"/>
</dbReference>
<keyword evidence="6" id="KW-1185">Reference proteome</keyword>
<dbReference type="Gene3D" id="3.40.50.300">
    <property type="entry name" value="P-loop containing nucleotide triphosphate hydrolases"/>
    <property type="match status" value="1"/>
</dbReference>
<evidence type="ECO:0000256" key="3">
    <source>
        <dbReference type="ARBA" id="ARBA00022840"/>
    </source>
</evidence>
<sequence length="393" mass="39818">MGLTAEIELTRRHAGGEFRLSVALAVPAGGVLAILGPNGAGKSTVLGCLAGLLAPDRAEIALGGRVLDGPGVRLPPEARGVGLLAQDPLLFPHLSVLDNVAFGPRSRGAGRAAASAVARRWLAEVDAAAFADRRPAQLSGGQAQRVAIARALAGDPGLLLLDEPLAALDAHTAPAVRGLLRRVLRPSPGRAAPAPPVVVLVTHDPLDALALADEVLVLNAGKVVERGPTREVLAAPRTPFTARVAGLNLVPGTAVAEGLRTGRGELVRGLLAEDAVLGEPAVAVFAPAAVAVYPPDPVPAGSPRNTAPAVVGALEPQGSLVRLHCAGTTERAGTEERVDGAEWTAGLTADLTSAAVAELALEPGRQIRLAIKATMVTVHPAPAEDTRPADGDG</sequence>
<dbReference type="GO" id="GO:0016887">
    <property type="term" value="F:ATP hydrolysis activity"/>
    <property type="evidence" value="ECO:0007669"/>
    <property type="project" value="InterPro"/>
</dbReference>
<dbReference type="PROSITE" id="PS50893">
    <property type="entry name" value="ABC_TRANSPORTER_2"/>
    <property type="match status" value="1"/>
</dbReference>
<dbReference type="InterPro" id="IPR027417">
    <property type="entry name" value="P-loop_NTPase"/>
</dbReference>
<dbReference type="InterPro" id="IPR017871">
    <property type="entry name" value="ABC_transporter-like_CS"/>
</dbReference>
<feature type="domain" description="ABC transporter" evidence="4">
    <location>
        <begin position="4"/>
        <end position="245"/>
    </location>
</feature>
<evidence type="ECO:0000259" key="4">
    <source>
        <dbReference type="PROSITE" id="PS50893"/>
    </source>
</evidence>
<evidence type="ECO:0000256" key="2">
    <source>
        <dbReference type="ARBA" id="ARBA00022741"/>
    </source>
</evidence>
<dbReference type="GO" id="GO:0005524">
    <property type="term" value="F:ATP binding"/>
    <property type="evidence" value="ECO:0007669"/>
    <property type="project" value="UniProtKB-KW"/>
</dbReference>
<proteinExistence type="predicted"/>
<dbReference type="RefSeq" id="WP_092529405.1">
    <property type="nucleotide sequence ID" value="NZ_FOWW01000002.1"/>
</dbReference>
<dbReference type="InterPro" id="IPR003439">
    <property type="entry name" value="ABC_transporter-like_ATP-bd"/>
</dbReference>
<dbReference type="Proteomes" id="UP000198727">
    <property type="component" value="Unassembled WGS sequence"/>
</dbReference>
<dbReference type="InterPro" id="IPR003593">
    <property type="entry name" value="AAA+_ATPase"/>
</dbReference>
<gene>
    <name evidence="5" type="ORF">SAMN05421810_102697</name>
</gene>
<dbReference type="Gene3D" id="2.40.50.100">
    <property type="match status" value="1"/>
</dbReference>
<dbReference type="OrthoDB" id="9112331at2"/>
<accession>A0A1I5QMU7</accession>
<dbReference type="SMART" id="SM00382">
    <property type="entry name" value="AAA"/>
    <property type="match status" value="1"/>
</dbReference>
<dbReference type="Pfam" id="PF00005">
    <property type="entry name" value="ABC_tran"/>
    <property type="match status" value="1"/>
</dbReference>
<evidence type="ECO:0000313" key="6">
    <source>
        <dbReference type="Proteomes" id="UP000198727"/>
    </source>
</evidence>
<keyword evidence="1" id="KW-0813">Transport</keyword>
<dbReference type="PANTHER" id="PTHR43514">
    <property type="entry name" value="ABC TRANSPORTER I FAMILY MEMBER 10"/>
    <property type="match status" value="1"/>
</dbReference>
<dbReference type="InterPro" id="IPR050334">
    <property type="entry name" value="Molybdenum_import_ModC"/>
</dbReference>
<organism evidence="5 6">
    <name type="scientific">Amycolatopsis arida</name>
    <dbReference type="NCBI Taxonomy" id="587909"/>
    <lineage>
        <taxon>Bacteria</taxon>
        <taxon>Bacillati</taxon>
        <taxon>Actinomycetota</taxon>
        <taxon>Actinomycetes</taxon>
        <taxon>Pseudonocardiales</taxon>
        <taxon>Pseudonocardiaceae</taxon>
        <taxon>Amycolatopsis</taxon>
    </lineage>
</organism>
<dbReference type="SUPFAM" id="SSF52540">
    <property type="entry name" value="P-loop containing nucleoside triphosphate hydrolases"/>
    <property type="match status" value="1"/>
</dbReference>
<name>A0A1I5QMU7_9PSEU</name>